<dbReference type="AlphaFoldDB" id="A0A0E9UVC3"/>
<organism evidence="1">
    <name type="scientific">Anguilla anguilla</name>
    <name type="common">European freshwater eel</name>
    <name type="synonym">Muraena anguilla</name>
    <dbReference type="NCBI Taxonomy" id="7936"/>
    <lineage>
        <taxon>Eukaryota</taxon>
        <taxon>Metazoa</taxon>
        <taxon>Chordata</taxon>
        <taxon>Craniata</taxon>
        <taxon>Vertebrata</taxon>
        <taxon>Euteleostomi</taxon>
        <taxon>Actinopterygii</taxon>
        <taxon>Neopterygii</taxon>
        <taxon>Teleostei</taxon>
        <taxon>Anguilliformes</taxon>
        <taxon>Anguillidae</taxon>
        <taxon>Anguilla</taxon>
    </lineage>
</organism>
<name>A0A0E9UVC3_ANGAN</name>
<proteinExistence type="predicted"/>
<reference evidence="1" key="2">
    <citation type="journal article" date="2015" name="Fish Shellfish Immunol.">
        <title>Early steps in the European eel (Anguilla anguilla)-Vibrio vulnificus interaction in the gills: Role of the RtxA13 toxin.</title>
        <authorList>
            <person name="Callol A."/>
            <person name="Pajuelo D."/>
            <person name="Ebbesson L."/>
            <person name="Teles M."/>
            <person name="MacKenzie S."/>
            <person name="Amaro C."/>
        </authorList>
    </citation>
    <scope>NUCLEOTIDE SEQUENCE</scope>
</reference>
<sequence>MVRMVEPTALSAIYIHKDKRYALILLCTISNSVEKHRELDFIALSPSLTIHSCVIMSNKENINTYRNPGHG</sequence>
<accession>A0A0E9UVC3</accession>
<protein>
    <submittedName>
        <fullName evidence="1">Uncharacterized protein</fullName>
    </submittedName>
</protein>
<dbReference type="EMBL" id="GBXM01039417">
    <property type="protein sequence ID" value="JAH69160.1"/>
    <property type="molecule type" value="Transcribed_RNA"/>
</dbReference>
<evidence type="ECO:0000313" key="1">
    <source>
        <dbReference type="EMBL" id="JAH69160.1"/>
    </source>
</evidence>
<reference evidence="1" key="1">
    <citation type="submission" date="2014-11" db="EMBL/GenBank/DDBJ databases">
        <authorList>
            <person name="Amaro Gonzalez C."/>
        </authorList>
    </citation>
    <scope>NUCLEOTIDE SEQUENCE</scope>
</reference>